<dbReference type="InterPro" id="IPR003838">
    <property type="entry name" value="ABC3_permease_C"/>
</dbReference>
<evidence type="ECO:0000256" key="9">
    <source>
        <dbReference type="ARBA" id="ARBA00022989"/>
    </source>
</evidence>
<dbReference type="Proteomes" id="UP001548832">
    <property type="component" value="Unassembled WGS sequence"/>
</dbReference>
<evidence type="ECO:0000256" key="12">
    <source>
        <dbReference type="ARBA" id="ARBA00038388"/>
    </source>
</evidence>
<dbReference type="InterPro" id="IPR050250">
    <property type="entry name" value="Macrolide_Exporter_MacB"/>
</dbReference>
<protein>
    <recommendedName>
        <fullName evidence="13">Pyoverdine export ATP-binding/permease protein PvdT</fullName>
    </recommendedName>
</protein>
<evidence type="ECO:0000313" key="17">
    <source>
        <dbReference type="Proteomes" id="UP001548832"/>
    </source>
</evidence>
<feature type="transmembrane region" description="Helical" evidence="14">
    <location>
        <begin position="522"/>
        <end position="549"/>
    </location>
</feature>
<dbReference type="PANTHER" id="PTHR30572">
    <property type="entry name" value="MEMBRANE COMPONENT OF TRANSPORTER-RELATED"/>
    <property type="match status" value="1"/>
</dbReference>
<dbReference type="PROSITE" id="PS00211">
    <property type="entry name" value="ABC_TRANSPORTER_1"/>
    <property type="match status" value="1"/>
</dbReference>
<dbReference type="InterPro" id="IPR017911">
    <property type="entry name" value="MacB-like_ATP-bd"/>
</dbReference>
<evidence type="ECO:0000256" key="1">
    <source>
        <dbReference type="ARBA" id="ARBA00004429"/>
    </source>
</evidence>
<dbReference type="Gene3D" id="3.40.50.300">
    <property type="entry name" value="P-loop containing nucleotide triphosphate hydrolases"/>
    <property type="match status" value="1"/>
</dbReference>
<evidence type="ECO:0000256" key="13">
    <source>
        <dbReference type="ARBA" id="ARBA00041199"/>
    </source>
</evidence>
<keyword evidence="10 14" id="KW-0472">Membrane</keyword>
<evidence type="ECO:0000256" key="14">
    <source>
        <dbReference type="SAM" id="Phobius"/>
    </source>
</evidence>
<evidence type="ECO:0000313" key="16">
    <source>
        <dbReference type="EMBL" id="MET2832812.1"/>
    </source>
</evidence>
<evidence type="ECO:0000256" key="8">
    <source>
        <dbReference type="ARBA" id="ARBA00022967"/>
    </source>
</evidence>
<organism evidence="16 17">
    <name type="scientific">Mesorhizobium shangrilense</name>
    <dbReference type="NCBI Taxonomy" id="460060"/>
    <lineage>
        <taxon>Bacteria</taxon>
        <taxon>Pseudomonadati</taxon>
        <taxon>Pseudomonadota</taxon>
        <taxon>Alphaproteobacteria</taxon>
        <taxon>Hyphomicrobiales</taxon>
        <taxon>Phyllobacteriaceae</taxon>
        <taxon>Mesorhizobium</taxon>
    </lineage>
</organism>
<dbReference type="PROSITE" id="PS50893">
    <property type="entry name" value="ABC_TRANSPORTER_2"/>
    <property type="match status" value="1"/>
</dbReference>
<dbReference type="InterPro" id="IPR003439">
    <property type="entry name" value="ABC_transporter-like_ATP-bd"/>
</dbReference>
<name>A0ABV2DRV7_9HYPH</name>
<comment type="caution">
    <text evidence="16">The sequence shown here is derived from an EMBL/GenBank/DDBJ whole genome shotgun (WGS) entry which is preliminary data.</text>
</comment>
<comment type="subcellular location">
    <subcellularLocation>
        <location evidence="1">Cell inner membrane</location>
        <topology evidence="1">Multi-pass membrane protein</topology>
    </subcellularLocation>
</comment>
<evidence type="ECO:0000256" key="3">
    <source>
        <dbReference type="ARBA" id="ARBA00022475"/>
    </source>
</evidence>
<keyword evidence="8" id="KW-1278">Translocase</keyword>
<dbReference type="CDD" id="cd03255">
    <property type="entry name" value="ABC_MJ0796_LolCDE_FtsE"/>
    <property type="match status" value="1"/>
</dbReference>
<keyword evidence="9 14" id="KW-1133">Transmembrane helix</keyword>
<dbReference type="PANTHER" id="PTHR30572:SF14">
    <property type="entry name" value="MACROLIDE EXPORT ATP-BINDING_PERMEASE PROTEIN MACB"/>
    <property type="match status" value="1"/>
</dbReference>
<dbReference type="SUPFAM" id="SSF52540">
    <property type="entry name" value="P-loop containing nucleoside triphosphate hydrolases"/>
    <property type="match status" value="1"/>
</dbReference>
<gene>
    <name evidence="16" type="ORF">ABVQ20_38455</name>
</gene>
<evidence type="ECO:0000256" key="4">
    <source>
        <dbReference type="ARBA" id="ARBA00022519"/>
    </source>
</evidence>
<dbReference type="GO" id="GO:0005524">
    <property type="term" value="F:ATP binding"/>
    <property type="evidence" value="ECO:0007669"/>
    <property type="project" value="UniProtKB-KW"/>
</dbReference>
<dbReference type="InterPro" id="IPR017871">
    <property type="entry name" value="ABC_transporter-like_CS"/>
</dbReference>
<feature type="transmembrane region" description="Helical" evidence="14">
    <location>
        <begin position="569"/>
        <end position="598"/>
    </location>
</feature>
<keyword evidence="4" id="KW-0997">Cell inner membrane</keyword>
<evidence type="ECO:0000256" key="11">
    <source>
        <dbReference type="ARBA" id="ARBA00023251"/>
    </source>
</evidence>
<feature type="transmembrane region" description="Helical" evidence="14">
    <location>
        <begin position="271"/>
        <end position="294"/>
    </location>
</feature>
<evidence type="ECO:0000256" key="7">
    <source>
        <dbReference type="ARBA" id="ARBA00022840"/>
    </source>
</evidence>
<evidence type="ECO:0000256" key="6">
    <source>
        <dbReference type="ARBA" id="ARBA00022741"/>
    </source>
</evidence>
<keyword evidence="2" id="KW-0813">Transport</keyword>
<keyword evidence="3" id="KW-1003">Cell membrane</keyword>
<comment type="similarity">
    <text evidence="12">Belongs to the ABC transporter superfamily. Macrolide exporter (TC 3.A.1.122) family.</text>
</comment>
<keyword evidence="17" id="KW-1185">Reference proteome</keyword>
<evidence type="ECO:0000256" key="5">
    <source>
        <dbReference type="ARBA" id="ARBA00022692"/>
    </source>
</evidence>
<keyword evidence="11" id="KW-0046">Antibiotic resistance</keyword>
<dbReference type="Pfam" id="PF12704">
    <property type="entry name" value="MacB_PCD"/>
    <property type="match status" value="1"/>
</dbReference>
<sequence>MMTHLVELRDLGRSFTLGGETVEALGAINLDIERGEFVALVGASGSGKSTLMNILGCLDAPTAGTYLLAGQDVSALGQDALAELRRRHFGFVFQRYHLLNSLSAVSNVEVPAIYNGVSKLRRQARARRLLTQLGLEDRLHHRPMEMSGGQQQRVSIARALMNGGEIILADEPTGSLDSKSGAIVLDHLKTLHGEGHTIVMVTHDMGVARHADRIVEINDGQIVSDRRNVATGGPPLPGLVDFAEKADFLTSFLRRTSEAARIAFQSIAAHWLRSALTLLGIVVGIMSVIAVVGLGEGGRAIVLDQINSLGANSISIFPGTGWDDRNRGNVDTLTADDAAALAEQSYINSVSPLAEETGQLMFESRTVDGVIKGVSNAYFDIAELPLTQGNRFTGGENRTLQEAIIDNNIRRTFFGDSRSPIGEILVVKGVPFVIVGAIGELGGALGQDERPQVFIPHISMMSRISGPQRLPEIMVRINESVGTDVGEKAVIAFLEKRHGTRDFFTYNTDRIRRSIEKTTRTLSMLLVSVGSVTLLVGGIGVMNIMLVSITERTNEIGLRMAVGARTSDIMLQFLIETLAITIMGGCAGVALAFGLGALTHSIGTPIPMVISLHAVSVGCVMAVVVGAVFGFFPAKKAARLKPIEALSRD</sequence>
<keyword evidence="6" id="KW-0547">Nucleotide-binding</keyword>
<proteinExistence type="inferred from homology"/>
<evidence type="ECO:0000256" key="2">
    <source>
        <dbReference type="ARBA" id="ARBA00022448"/>
    </source>
</evidence>
<keyword evidence="7 16" id="KW-0067">ATP-binding</keyword>
<dbReference type="InterPro" id="IPR027417">
    <property type="entry name" value="P-loop_NTPase"/>
</dbReference>
<accession>A0ABV2DRV7</accession>
<reference evidence="16 17" key="1">
    <citation type="submission" date="2024-06" db="EMBL/GenBank/DDBJ databases">
        <authorList>
            <person name="Kim D.-U."/>
        </authorList>
    </citation>
    <scope>NUCLEOTIDE SEQUENCE [LARGE SCALE GENOMIC DNA]</scope>
    <source>
        <strain evidence="16 17">KACC15460</strain>
    </source>
</reference>
<keyword evidence="5 14" id="KW-0812">Transmembrane</keyword>
<dbReference type="Pfam" id="PF02687">
    <property type="entry name" value="FtsX"/>
    <property type="match status" value="1"/>
</dbReference>
<feature type="transmembrane region" description="Helical" evidence="14">
    <location>
        <begin position="610"/>
        <end position="632"/>
    </location>
</feature>
<dbReference type="InterPro" id="IPR025857">
    <property type="entry name" value="MacB_PCD"/>
</dbReference>
<dbReference type="SMART" id="SM00382">
    <property type="entry name" value="AAA"/>
    <property type="match status" value="1"/>
</dbReference>
<dbReference type="Pfam" id="PF00005">
    <property type="entry name" value="ABC_tran"/>
    <property type="match status" value="1"/>
</dbReference>
<evidence type="ECO:0000256" key="10">
    <source>
        <dbReference type="ARBA" id="ARBA00023136"/>
    </source>
</evidence>
<feature type="domain" description="ABC transporter" evidence="15">
    <location>
        <begin position="6"/>
        <end position="244"/>
    </location>
</feature>
<dbReference type="InterPro" id="IPR003593">
    <property type="entry name" value="AAA+_ATPase"/>
</dbReference>
<dbReference type="EMBL" id="JBEWSZ010000013">
    <property type="protein sequence ID" value="MET2832812.1"/>
    <property type="molecule type" value="Genomic_DNA"/>
</dbReference>
<evidence type="ECO:0000259" key="15">
    <source>
        <dbReference type="PROSITE" id="PS50893"/>
    </source>
</evidence>